<evidence type="ECO:0000313" key="4">
    <source>
        <dbReference type="Proteomes" id="UP000183766"/>
    </source>
</evidence>
<dbReference type="GO" id="GO:0016787">
    <property type="term" value="F:hydrolase activity"/>
    <property type="evidence" value="ECO:0007669"/>
    <property type="project" value="UniProtKB-KW"/>
</dbReference>
<dbReference type="InterPro" id="IPR002656">
    <property type="entry name" value="Acyl_transf_3_dom"/>
</dbReference>
<feature type="transmembrane region" description="Helical" evidence="1">
    <location>
        <begin position="45"/>
        <end position="67"/>
    </location>
</feature>
<feature type="transmembrane region" description="Helical" evidence="1">
    <location>
        <begin position="286"/>
        <end position="305"/>
    </location>
</feature>
<dbReference type="AlphaFoldDB" id="A0A1I4ZL32"/>
<keyword evidence="1" id="KW-1133">Transmembrane helix</keyword>
<keyword evidence="3" id="KW-0808">Transferase</keyword>
<reference evidence="3 4" key="1">
    <citation type="submission" date="2016-10" db="EMBL/GenBank/DDBJ databases">
        <authorList>
            <person name="de Groot N.N."/>
        </authorList>
    </citation>
    <scope>NUCLEOTIDE SEQUENCE [LARGE SCALE GENOMIC DNA]</scope>
    <source>
        <strain evidence="3 4">NLAE-zl-C202</strain>
    </source>
</reference>
<feature type="transmembrane region" description="Helical" evidence="1">
    <location>
        <begin position="198"/>
        <end position="215"/>
    </location>
</feature>
<dbReference type="RefSeq" id="WP_224262793.1">
    <property type="nucleotide sequence ID" value="NZ_CP120351.1"/>
</dbReference>
<feature type="transmembrane region" description="Helical" evidence="1">
    <location>
        <begin position="83"/>
        <end position="102"/>
    </location>
</feature>
<dbReference type="Pfam" id="PF01757">
    <property type="entry name" value="Acyl_transf_3"/>
    <property type="match status" value="1"/>
</dbReference>
<keyword evidence="1" id="KW-0812">Transmembrane</keyword>
<dbReference type="Proteomes" id="UP000183766">
    <property type="component" value="Unassembled WGS sequence"/>
</dbReference>
<keyword evidence="1" id="KW-0472">Membrane</keyword>
<name>A0A1I4ZL32_9BACE</name>
<protein>
    <submittedName>
        <fullName evidence="3">Peptidoglycan/LPS O-acetylase OafA/YrhL, contains acyltransferase and SGNH-hydrolase domains</fullName>
    </submittedName>
</protein>
<gene>
    <name evidence="3" type="ORF">SAMN05216250_13668</name>
</gene>
<proteinExistence type="predicted"/>
<feature type="transmembrane region" description="Helical" evidence="1">
    <location>
        <begin position="227"/>
        <end position="249"/>
    </location>
</feature>
<feature type="transmembrane region" description="Helical" evidence="1">
    <location>
        <begin position="20"/>
        <end position="39"/>
    </location>
</feature>
<organism evidence="3 4">
    <name type="scientific">Bacteroides xylanisolvens</name>
    <dbReference type="NCBI Taxonomy" id="371601"/>
    <lineage>
        <taxon>Bacteria</taxon>
        <taxon>Pseudomonadati</taxon>
        <taxon>Bacteroidota</taxon>
        <taxon>Bacteroidia</taxon>
        <taxon>Bacteroidales</taxon>
        <taxon>Bacteroidaceae</taxon>
        <taxon>Bacteroides</taxon>
    </lineage>
</organism>
<feature type="transmembrane region" description="Helical" evidence="1">
    <location>
        <begin position="139"/>
        <end position="156"/>
    </location>
</feature>
<feature type="transmembrane region" description="Helical" evidence="1">
    <location>
        <begin position="261"/>
        <end position="280"/>
    </location>
</feature>
<dbReference type="EMBL" id="FOUM01000036">
    <property type="protein sequence ID" value="SFN50981.1"/>
    <property type="molecule type" value="Genomic_DNA"/>
</dbReference>
<keyword evidence="3" id="KW-0012">Acyltransferase</keyword>
<feature type="domain" description="Acyltransferase 3" evidence="2">
    <location>
        <begin position="18"/>
        <end position="305"/>
    </location>
</feature>
<dbReference type="GO" id="GO:0016747">
    <property type="term" value="F:acyltransferase activity, transferring groups other than amino-acyl groups"/>
    <property type="evidence" value="ECO:0007669"/>
    <property type="project" value="InterPro"/>
</dbReference>
<accession>A0A1I4ZL32</accession>
<feature type="transmembrane region" description="Helical" evidence="1">
    <location>
        <begin position="168"/>
        <end position="186"/>
    </location>
</feature>
<keyword evidence="3" id="KW-0378">Hydrolase</keyword>
<evidence type="ECO:0000313" key="3">
    <source>
        <dbReference type="EMBL" id="SFN50981.1"/>
    </source>
</evidence>
<sequence length="329" mass="38867">MTLIVNYYNQIGGGKNRGVILLKFLAALLITYSHMGLLFPQYGGLVTGGAIGDGLFFFCSGFTLFLGRTDNFPNWYKRRINRIYPTIIMWALLSSLFFDWNWYVEELIIPPRYWFVPCIMVYYVIFYIIRTFFMNHLKWVFTIFFVVIALSSIWLLDYTKSVMYADVSFMRVYYFLFMLLGAMTAISKRKERTPLRAGVYTIISVGLYYVCMGSYKLDSTLCRFQLISLMPLLSTIYWLFVFCDAAKVARIFDKSWMGRPVYFISTLTLEVYMVQYALFTDRFNDIFPWNILLTYIVIFLIAYFLKCSSNLFSLLFKEDRITWEKVCQV</sequence>
<evidence type="ECO:0000259" key="2">
    <source>
        <dbReference type="Pfam" id="PF01757"/>
    </source>
</evidence>
<evidence type="ECO:0000256" key="1">
    <source>
        <dbReference type="SAM" id="Phobius"/>
    </source>
</evidence>
<feature type="transmembrane region" description="Helical" evidence="1">
    <location>
        <begin position="114"/>
        <end position="132"/>
    </location>
</feature>